<organism evidence="1 2">
    <name type="scientific">Pseudomonas syringae pv. theae</name>
    <dbReference type="NCBI Taxonomy" id="103985"/>
    <lineage>
        <taxon>Bacteria</taxon>
        <taxon>Pseudomonadati</taxon>
        <taxon>Pseudomonadota</taxon>
        <taxon>Gammaproteobacteria</taxon>
        <taxon>Pseudomonadales</taxon>
        <taxon>Pseudomonadaceae</taxon>
        <taxon>Pseudomonas</taxon>
        <taxon>Pseudomonas syringae</taxon>
    </lineage>
</organism>
<comment type="caution">
    <text evidence="1">The sequence shown here is derived from an EMBL/GenBank/DDBJ whole genome shotgun (WGS) entry which is preliminary data.</text>
</comment>
<sequence>MDYPKSVPSVGLVSGKFVDENPATGTPGSLIPAQWGNSVTQEILNVIQGAGLVPDEADVTQLHRAILGLAASDYKKAVRCATTVSIGLSGLQTIDDVTLVAGDRVLVKNQDTPAQNWIYLAAAGAWTRAQDANESNECSPGHLVPVQAGTKNAGTVWQLVNTVFPVLGTTALSFERLLGRSGVAAGDYTRVKVNKFGQVEEGSNPTTLSGNGIQDAYTKAEADLRDSQRPLRDSITYVGLANNKPDAPYMRRESDGALVPLQPSLGFAPVQQGGGTGQLNNLVKIGWSNNGLKAMVDATDLGNLWYANNFNPANKADWGTTLAAYRIADAYTKAEVYAKSEVDTRIADRALADSISFVGLGSGDLTQPYMRRAADSIICWLQTKLGYTPVQQGTGVGQNSGAAVKIGWSSSGLKATVDVTDMGNLWYANNFDPGSKANWGSTLAAYGITNAYTKAESDARDSQQPNADSITILGFAGNDVSLPYMRRASDGQVYYLQPRLGYTPVEQGGGPNMSANKVRLGYNGAGSLRLQVDSSDFGDLTNDQNLPAKLAGLGLSAIGSYAFARVITSQGQVNQGGLIAGSNLIYSSTNSGDGAGNNSGLIGGGTWRAHGAFSSGERTLFQRVS</sequence>
<gene>
    <name evidence="1" type="ORF">ALP44_03502</name>
</gene>
<dbReference type="AlphaFoldDB" id="A0A0Q0KWN4"/>
<dbReference type="RefSeq" id="WP_020308690.1">
    <property type="nucleotide sequence ID" value="NZ_BQUM01000023.1"/>
</dbReference>
<name>A0A0Q0KWN4_PSESX</name>
<dbReference type="Proteomes" id="UP000282636">
    <property type="component" value="Unassembled WGS sequence"/>
</dbReference>
<reference evidence="1 2" key="1">
    <citation type="submission" date="2018-08" db="EMBL/GenBank/DDBJ databases">
        <title>Recombination of ecologically and evolutionarily significant loci maintains genetic cohesion in the Pseudomonas syringae species complex.</title>
        <authorList>
            <person name="Dillon M."/>
            <person name="Thakur S."/>
            <person name="Almeida R.N.D."/>
            <person name="Weir B.S."/>
            <person name="Guttman D.S."/>
        </authorList>
    </citation>
    <scope>NUCLEOTIDE SEQUENCE [LARGE SCALE GENOMIC DNA]</scope>
    <source>
        <strain evidence="1 2">ICMP 3934</strain>
    </source>
</reference>
<evidence type="ECO:0000313" key="2">
    <source>
        <dbReference type="Proteomes" id="UP000282636"/>
    </source>
</evidence>
<accession>A0A0Q0KWN4</accession>
<protein>
    <submittedName>
        <fullName evidence="1">Tail fiber protein H</fullName>
    </submittedName>
</protein>
<dbReference type="EMBL" id="RBTL01000325">
    <property type="protein sequence ID" value="RMT59336.1"/>
    <property type="molecule type" value="Genomic_DNA"/>
</dbReference>
<evidence type="ECO:0000313" key="1">
    <source>
        <dbReference type="EMBL" id="RMT59336.1"/>
    </source>
</evidence>
<proteinExistence type="predicted"/>